<organism evidence="1 2">
    <name type="scientific">Potamilus streckersoni</name>
    <dbReference type="NCBI Taxonomy" id="2493646"/>
    <lineage>
        <taxon>Eukaryota</taxon>
        <taxon>Metazoa</taxon>
        <taxon>Spiralia</taxon>
        <taxon>Lophotrochozoa</taxon>
        <taxon>Mollusca</taxon>
        <taxon>Bivalvia</taxon>
        <taxon>Autobranchia</taxon>
        <taxon>Heteroconchia</taxon>
        <taxon>Palaeoheterodonta</taxon>
        <taxon>Unionida</taxon>
        <taxon>Unionoidea</taxon>
        <taxon>Unionidae</taxon>
        <taxon>Ambleminae</taxon>
        <taxon>Lampsilini</taxon>
        <taxon>Potamilus</taxon>
    </lineage>
</organism>
<proteinExistence type="predicted"/>
<keyword evidence="2" id="KW-1185">Reference proteome</keyword>
<reference evidence="1" key="2">
    <citation type="journal article" date="2021" name="Genome Biol. Evol.">
        <title>Developing a high-quality reference genome for a parasitic bivalve with doubly uniparental inheritance (Bivalvia: Unionida).</title>
        <authorList>
            <person name="Smith C.H."/>
        </authorList>
    </citation>
    <scope>NUCLEOTIDE SEQUENCE</scope>
    <source>
        <strain evidence="1">CHS0354</strain>
        <tissue evidence="1">Mantle</tissue>
    </source>
</reference>
<reference evidence="1" key="3">
    <citation type="submission" date="2023-05" db="EMBL/GenBank/DDBJ databases">
        <authorList>
            <person name="Smith C.H."/>
        </authorList>
    </citation>
    <scope>NUCLEOTIDE SEQUENCE</scope>
    <source>
        <strain evidence="1">CHS0354</strain>
        <tissue evidence="1">Mantle</tissue>
    </source>
</reference>
<dbReference type="AlphaFoldDB" id="A0AAE0SC15"/>
<name>A0AAE0SC15_9BIVA</name>
<comment type="caution">
    <text evidence="1">The sequence shown here is derived from an EMBL/GenBank/DDBJ whole genome shotgun (WGS) entry which is preliminary data.</text>
</comment>
<dbReference type="EMBL" id="JAEAOA010000569">
    <property type="protein sequence ID" value="KAK3589062.1"/>
    <property type="molecule type" value="Genomic_DNA"/>
</dbReference>
<evidence type="ECO:0000313" key="2">
    <source>
        <dbReference type="Proteomes" id="UP001195483"/>
    </source>
</evidence>
<dbReference type="Proteomes" id="UP001195483">
    <property type="component" value="Unassembled WGS sequence"/>
</dbReference>
<protein>
    <submittedName>
        <fullName evidence="1">Uncharacterized protein</fullName>
    </submittedName>
</protein>
<sequence>MDVDVQKTSSLRDYTDVHFIGLTVYNTIRCKNNAGLTTTYSSDGVYITQSVLPAPGVSIEVLGASKTEYPVQDSFFSDPTSVRLRWTGFQEGTGIGSFLVDLESSDMHLSEIVLGEVDSYTYATFQGLNLMDGVYTIAVTSINEAKTYSEKISTNITLFTQKPVPRNEDLRMTWDNVSEVVTISWNGLFQSQYPLYYEVSIGFTPSSADILQWQETKNTFNVFTLPRNDVGESGRRVYASVRAIAVNGLFGTINSDTFITI</sequence>
<reference evidence="1" key="1">
    <citation type="journal article" date="2021" name="Genome Biol. Evol.">
        <title>A High-Quality Reference Genome for a Parasitic Bivalve with Doubly Uniparental Inheritance (Bivalvia: Unionida).</title>
        <authorList>
            <person name="Smith C.H."/>
        </authorList>
    </citation>
    <scope>NUCLEOTIDE SEQUENCE</scope>
    <source>
        <strain evidence="1">CHS0354</strain>
    </source>
</reference>
<accession>A0AAE0SC15</accession>
<gene>
    <name evidence="1" type="ORF">CHS0354_008712</name>
</gene>
<evidence type="ECO:0000313" key="1">
    <source>
        <dbReference type="EMBL" id="KAK3589062.1"/>
    </source>
</evidence>